<evidence type="ECO:0000313" key="3">
    <source>
        <dbReference type="Proteomes" id="UP001595530"/>
    </source>
</evidence>
<sequence>MQSARTSTAITLSVWKALFLRETLSHLFAGRAFWFWLLAGPMFYFGFLTFIDTVIRVKTVGGIETAIWLMAGRHSYFR</sequence>
<keyword evidence="3" id="KW-1185">Reference proteome</keyword>
<dbReference type="Proteomes" id="UP001595530">
    <property type="component" value="Unassembled WGS sequence"/>
</dbReference>
<accession>A0ABV7F7W8</accession>
<proteinExistence type="predicted"/>
<keyword evidence="1" id="KW-0812">Transmembrane</keyword>
<organism evidence="2 3">
    <name type="scientific">Undibacterium arcticum</name>
    <dbReference type="NCBI Taxonomy" id="1762892"/>
    <lineage>
        <taxon>Bacteria</taxon>
        <taxon>Pseudomonadati</taxon>
        <taxon>Pseudomonadota</taxon>
        <taxon>Betaproteobacteria</taxon>
        <taxon>Burkholderiales</taxon>
        <taxon>Oxalobacteraceae</taxon>
        <taxon>Undibacterium</taxon>
    </lineage>
</organism>
<protein>
    <recommendedName>
        <fullName evidence="4">ABC transporter permease</fullName>
    </recommendedName>
</protein>
<feature type="transmembrane region" description="Helical" evidence="1">
    <location>
        <begin position="33"/>
        <end position="51"/>
    </location>
</feature>
<keyword evidence="1" id="KW-1133">Transmembrane helix</keyword>
<reference evidence="3" key="1">
    <citation type="journal article" date="2019" name="Int. J. Syst. Evol. Microbiol.">
        <title>The Global Catalogue of Microorganisms (GCM) 10K type strain sequencing project: providing services to taxonomists for standard genome sequencing and annotation.</title>
        <authorList>
            <consortium name="The Broad Institute Genomics Platform"/>
            <consortium name="The Broad Institute Genome Sequencing Center for Infectious Disease"/>
            <person name="Wu L."/>
            <person name="Ma J."/>
        </authorList>
    </citation>
    <scope>NUCLEOTIDE SEQUENCE [LARGE SCALE GENOMIC DNA]</scope>
    <source>
        <strain evidence="3">KCTC 42986</strain>
    </source>
</reference>
<dbReference type="RefSeq" id="WP_390322673.1">
    <property type="nucleotide sequence ID" value="NZ_JBHRTP010000105.1"/>
</dbReference>
<evidence type="ECO:0000256" key="1">
    <source>
        <dbReference type="SAM" id="Phobius"/>
    </source>
</evidence>
<keyword evidence="1" id="KW-0472">Membrane</keyword>
<gene>
    <name evidence="2" type="ORF">ACFOFO_25270</name>
</gene>
<dbReference type="EMBL" id="JBHRTP010000105">
    <property type="protein sequence ID" value="MFC3111219.1"/>
    <property type="molecule type" value="Genomic_DNA"/>
</dbReference>
<evidence type="ECO:0008006" key="4">
    <source>
        <dbReference type="Google" id="ProtNLM"/>
    </source>
</evidence>
<name>A0ABV7F7W8_9BURK</name>
<comment type="caution">
    <text evidence="2">The sequence shown here is derived from an EMBL/GenBank/DDBJ whole genome shotgun (WGS) entry which is preliminary data.</text>
</comment>
<evidence type="ECO:0000313" key="2">
    <source>
        <dbReference type="EMBL" id="MFC3111219.1"/>
    </source>
</evidence>